<evidence type="ECO:0000313" key="3">
    <source>
        <dbReference type="Proteomes" id="UP000299102"/>
    </source>
</evidence>
<organism evidence="2 3">
    <name type="scientific">Eumeta variegata</name>
    <name type="common">Bagworm moth</name>
    <name type="synonym">Eumeta japonica</name>
    <dbReference type="NCBI Taxonomy" id="151549"/>
    <lineage>
        <taxon>Eukaryota</taxon>
        <taxon>Metazoa</taxon>
        <taxon>Ecdysozoa</taxon>
        <taxon>Arthropoda</taxon>
        <taxon>Hexapoda</taxon>
        <taxon>Insecta</taxon>
        <taxon>Pterygota</taxon>
        <taxon>Neoptera</taxon>
        <taxon>Endopterygota</taxon>
        <taxon>Lepidoptera</taxon>
        <taxon>Glossata</taxon>
        <taxon>Ditrysia</taxon>
        <taxon>Tineoidea</taxon>
        <taxon>Psychidae</taxon>
        <taxon>Oiketicinae</taxon>
        <taxon>Eumeta</taxon>
    </lineage>
</organism>
<evidence type="ECO:0000256" key="1">
    <source>
        <dbReference type="SAM" id="MobiDB-lite"/>
    </source>
</evidence>
<name>A0A4C1TMY6_EUMVA</name>
<dbReference type="AlphaFoldDB" id="A0A4C1TMY6"/>
<protein>
    <submittedName>
        <fullName evidence="2">Uncharacterized protein</fullName>
    </submittedName>
</protein>
<sequence length="79" mass="9215">MRVATRTDNAFRDTRDQDTRTWNAQSERGFMQHSLGYMRQLMVVRHTAPSQLYVSRHEARSALTLVTQLRAVVEPARKL</sequence>
<gene>
    <name evidence="2" type="ORF">EVAR_69425_1</name>
</gene>
<feature type="compositionally biased region" description="Basic and acidic residues" evidence="1">
    <location>
        <begin position="9"/>
        <end position="19"/>
    </location>
</feature>
<dbReference type="EMBL" id="BGZK01005635">
    <property type="protein sequence ID" value="GBP14867.1"/>
    <property type="molecule type" value="Genomic_DNA"/>
</dbReference>
<comment type="caution">
    <text evidence="2">The sequence shown here is derived from an EMBL/GenBank/DDBJ whole genome shotgun (WGS) entry which is preliminary data.</text>
</comment>
<evidence type="ECO:0000313" key="2">
    <source>
        <dbReference type="EMBL" id="GBP14867.1"/>
    </source>
</evidence>
<feature type="non-terminal residue" evidence="2">
    <location>
        <position position="79"/>
    </location>
</feature>
<dbReference type="Proteomes" id="UP000299102">
    <property type="component" value="Unassembled WGS sequence"/>
</dbReference>
<feature type="region of interest" description="Disordered" evidence="1">
    <location>
        <begin position="1"/>
        <end position="23"/>
    </location>
</feature>
<keyword evidence="3" id="KW-1185">Reference proteome</keyword>
<proteinExistence type="predicted"/>
<accession>A0A4C1TMY6</accession>
<reference evidence="2 3" key="1">
    <citation type="journal article" date="2019" name="Commun. Biol.">
        <title>The bagworm genome reveals a unique fibroin gene that provides high tensile strength.</title>
        <authorList>
            <person name="Kono N."/>
            <person name="Nakamura H."/>
            <person name="Ohtoshi R."/>
            <person name="Tomita M."/>
            <person name="Numata K."/>
            <person name="Arakawa K."/>
        </authorList>
    </citation>
    <scope>NUCLEOTIDE SEQUENCE [LARGE SCALE GENOMIC DNA]</scope>
</reference>